<keyword evidence="3 7" id="KW-0238">DNA-binding</keyword>
<dbReference type="EMBL" id="KV454215">
    <property type="protein sequence ID" value="ODQ56741.1"/>
    <property type="molecule type" value="Genomic_DNA"/>
</dbReference>
<dbReference type="OrthoDB" id="5323195at2759"/>
<evidence type="ECO:0000256" key="4">
    <source>
        <dbReference type="ARBA" id="ARBA00023163"/>
    </source>
</evidence>
<dbReference type="GO" id="GO:0000993">
    <property type="term" value="F:RNA polymerase II complex binding"/>
    <property type="evidence" value="ECO:0007669"/>
    <property type="project" value="EnsemblFungi"/>
</dbReference>
<dbReference type="Pfam" id="PF18121">
    <property type="entry name" value="TFA2_Winged_2"/>
    <property type="match status" value="1"/>
</dbReference>
<feature type="region of interest" description="Disordered" evidence="8">
    <location>
        <begin position="19"/>
        <end position="77"/>
    </location>
</feature>
<keyword evidence="4 7" id="KW-0804">Transcription</keyword>
<dbReference type="InterPro" id="IPR003166">
    <property type="entry name" value="TFIIE_bsu_DNA-bd"/>
</dbReference>
<dbReference type="PIRSF" id="PIRSF016398">
    <property type="entry name" value="TFIIE-beta"/>
    <property type="match status" value="1"/>
</dbReference>
<name>A0A1E3NU75_WICAA</name>
<evidence type="ECO:0000256" key="8">
    <source>
        <dbReference type="SAM" id="MobiDB-lite"/>
    </source>
</evidence>
<dbReference type="AlphaFoldDB" id="A0A1E3NU75"/>
<comment type="function">
    <text evidence="6 7">Recruits TFIIH to the initiation complex and stimulates the RNA polymerase II C-terminal domain kinase and DNA-dependent ATPase activities of TFIIH. Both TFIIH and TFIIE are required for promoter clearance by RNA polymerase.</text>
</comment>
<dbReference type="GO" id="GO:0006367">
    <property type="term" value="P:transcription initiation at RNA polymerase II promoter"/>
    <property type="evidence" value="ECO:0007669"/>
    <property type="project" value="UniProtKB-UniRule"/>
</dbReference>
<proteinExistence type="inferred from homology"/>
<evidence type="ECO:0000256" key="1">
    <source>
        <dbReference type="ARBA" id="ARBA00004123"/>
    </source>
</evidence>
<evidence type="ECO:0000256" key="7">
    <source>
        <dbReference type="PIRNR" id="PIRNR016398"/>
    </source>
</evidence>
<feature type="region of interest" description="Disordered" evidence="8">
    <location>
        <begin position="237"/>
        <end position="276"/>
    </location>
</feature>
<evidence type="ECO:0000256" key="3">
    <source>
        <dbReference type="ARBA" id="ARBA00023125"/>
    </source>
</evidence>
<gene>
    <name evidence="10" type="ORF">WICANDRAFT_65623</name>
</gene>
<dbReference type="GO" id="GO:0001097">
    <property type="term" value="F:TFIIH-class transcription factor complex binding"/>
    <property type="evidence" value="ECO:0007669"/>
    <property type="project" value="EnsemblFungi"/>
</dbReference>
<evidence type="ECO:0000313" key="10">
    <source>
        <dbReference type="EMBL" id="ODQ56741.1"/>
    </source>
</evidence>
<dbReference type="InterPro" id="IPR054600">
    <property type="entry name" value="TFA2_E-tether"/>
</dbReference>
<comment type="subunit">
    <text evidence="7">Tetramer of two alpha and two beta chains.</text>
</comment>
<evidence type="ECO:0000256" key="5">
    <source>
        <dbReference type="ARBA" id="ARBA00023242"/>
    </source>
</evidence>
<feature type="domain" description="TFIIE beta" evidence="9">
    <location>
        <begin position="73"/>
        <end position="150"/>
    </location>
</feature>
<dbReference type="InterPro" id="IPR016656">
    <property type="entry name" value="TFIIE-bsu"/>
</dbReference>
<dbReference type="STRING" id="683960.A0A1E3NU75"/>
<dbReference type="Pfam" id="PF02186">
    <property type="entry name" value="TFIIE_beta"/>
    <property type="match status" value="1"/>
</dbReference>
<dbReference type="Proteomes" id="UP000094112">
    <property type="component" value="Unassembled WGS sequence"/>
</dbReference>
<feature type="compositionally biased region" description="Polar residues" evidence="8">
    <location>
        <begin position="24"/>
        <end position="33"/>
    </location>
</feature>
<accession>A0A1E3NU75</accession>
<dbReference type="RefSeq" id="XP_019035948.1">
    <property type="nucleotide sequence ID" value="XM_019183952.1"/>
</dbReference>
<dbReference type="Pfam" id="PF22254">
    <property type="entry name" value="TFA2_E-tether"/>
    <property type="match status" value="1"/>
</dbReference>
<dbReference type="InterPro" id="IPR040501">
    <property type="entry name" value="TFA2_Winged_2"/>
</dbReference>
<sequence>MSNPLLANLNAFKNKVKSAPVLSSARSKAQTPPASAKSNNTKPSSSSSSNSLKRSAGDDYDDDFDGEHSIKNKKPAYDASGSHLSTKLLLAVDYIKERSKPVHIDALLSYLSLNNDEQKSKLLSLIKNLDKIQYDPNENTLEYVSIHNIKNKDELLNYLREQPTFKGISVKELKDGWNDCIQSINELENEDKILVLRTKKDNHPRLVWANVGGELGGVDDEFVKAWQNVKLPDRSELPGLLNKRGLKPASVDPATVKSATNNEPTKKRKQRKGKITNTHMTGILKDYSNGV</sequence>
<keyword evidence="2 7" id="KW-0805">Transcription regulation</keyword>
<keyword evidence="5 7" id="KW-0539">Nucleus</keyword>
<evidence type="ECO:0000313" key="11">
    <source>
        <dbReference type="Proteomes" id="UP000094112"/>
    </source>
</evidence>
<dbReference type="GeneID" id="30201198"/>
<comment type="subcellular location">
    <subcellularLocation>
        <location evidence="1 7">Nucleus</location>
    </subcellularLocation>
</comment>
<organism evidence="10 11">
    <name type="scientific">Wickerhamomyces anomalus (strain ATCC 58044 / CBS 1984 / NCYC 433 / NRRL Y-366-8)</name>
    <name type="common">Yeast</name>
    <name type="synonym">Hansenula anomala</name>
    <dbReference type="NCBI Taxonomy" id="683960"/>
    <lineage>
        <taxon>Eukaryota</taxon>
        <taxon>Fungi</taxon>
        <taxon>Dikarya</taxon>
        <taxon>Ascomycota</taxon>
        <taxon>Saccharomycotina</taxon>
        <taxon>Saccharomycetes</taxon>
        <taxon>Phaffomycetales</taxon>
        <taxon>Wickerhamomycetaceae</taxon>
        <taxon>Wickerhamomyces</taxon>
    </lineage>
</organism>
<feature type="compositionally biased region" description="Low complexity" evidence="8">
    <location>
        <begin position="34"/>
        <end position="54"/>
    </location>
</feature>
<evidence type="ECO:0000259" key="9">
    <source>
        <dbReference type="PROSITE" id="PS51351"/>
    </source>
</evidence>
<dbReference type="GO" id="GO:0005673">
    <property type="term" value="C:transcription factor TFIIE complex"/>
    <property type="evidence" value="ECO:0007669"/>
    <property type="project" value="UniProtKB-UniRule"/>
</dbReference>
<keyword evidence="11" id="KW-1185">Reference proteome</keyword>
<dbReference type="PANTHER" id="PTHR12716">
    <property type="entry name" value="TRANSCRIPTION INITIATION FACTOR IIE, BETA SUBUNIT"/>
    <property type="match status" value="1"/>
</dbReference>
<dbReference type="GO" id="GO:0003697">
    <property type="term" value="F:single-stranded DNA binding"/>
    <property type="evidence" value="ECO:0007669"/>
    <property type="project" value="EnsemblFungi"/>
</dbReference>
<dbReference type="GO" id="GO:0097550">
    <property type="term" value="C:transcription preinitiation complex"/>
    <property type="evidence" value="ECO:0007669"/>
    <property type="project" value="EnsemblFungi"/>
</dbReference>
<evidence type="ECO:0000256" key="2">
    <source>
        <dbReference type="ARBA" id="ARBA00023015"/>
    </source>
</evidence>
<reference evidence="10 11" key="1">
    <citation type="journal article" date="2016" name="Proc. Natl. Acad. Sci. U.S.A.">
        <title>Comparative genomics of biotechnologically important yeasts.</title>
        <authorList>
            <person name="Riley R."/>
            <person name="Haridas S."/>
            <person name="Wolfe K.H."/>
            <person name="Lopes M.R."/>
            <person name="Hittinger C.T."/>
            <person name="Goeker M."/>
            <person name="Salamov A.A."/>
            <person name="Wisecaver J.H."/>
            <person name="Long T.M."/>
            <person name="Calvey C.H."/>
            <person name="Aerts A.L."/>
            <person name="Barry K.W."/>
            <person name="Choi C."/>
            <person name="Clum A."/>
            <person name="Coughlan A.Y."/>
            <person name="Deshpande S."/>
            <person name="Douglass A.P."/>
            <person name="Hanson S.J."/>
            <person name="Klenk H.-P."/>
            <person name="LaButti K.M."/>
            <person name="Lapidus A."/>
            <person name="Lindquist E.A."/>
            <person name="Lipzen A.M."/>
            <person name="Meier-Kolthoff J.P."/>
            <person name="Ohm R.A."/>
            <person name="Otillar R.P."/>
            <person name="Pangilinan J.L."/>
            <person name="Peng Y."/>
            <person name="Rokas A."/>
            <person name="Rosa C.A."/>
            <person name="Scheuner C."/>
            <person name="Sibirny A.A."/>
            <person name="Slot J.C."/>
            <person name="Stielow J.B."/>
            <person name="Sun H."/>
            <person name="Kurtzman C.P."/>
            <person name="Blackwell M."/>
            <person name="Grigoriev I.V."/>
            <person name="Jeffries T.W."/>
        </authorList>
    </citation>
    <scope>NUCLEOTIDE SEQUENCE [LARGE SCALE GENOMIC DNA]</scope>
    <source>
        <strain evidence="11">ATCC 58044 / CBS 1984 / NCYC 433 / NRRL Y-366-8</strain>
    </source>
</reference>
<dbReference type="PANTHER" id="PTHR12716:SF8">
    <property type="entry name" value="TRANSCRIPTION INITIATION FACTOR IIE SUBUNIT BETA"/>
    <property type="match status" value="1"/>
</dbReference>
<comment type="similarity">
    <text evidence="7">Belongs to the TFIIE beta subunit family.</text>
</comment>
<dbReference type="GO" id="GO:0016251">
    <property type="term" value="F:RNA polymerase II general transcription initiation factor activity"/>
    <property type="evidence" value="ECO:0007669"/>
    <property type="project" value="EnsemblFungi"/>
</dbReference>
<dbReference type="PROSITE" id="PS51351">
    <property type="entry name" value="TFIIE_BETA_C"/>
    <property type="match status" value="1"/>
</dbReference>
<evidence type="ECO:0000256" key="6">
    <source>
        <dbReference type="ARBA" id="ARBA00025581"/>
    </source>
</evidence>
<protein>
    <recommendedName>
        <fullName evidence="7">Transcription initiation factor IIE subunit beta</fullName>
    </recommendedName>
</protein>